<organism evidence="2 3">
    <name type="scientific">Streptomyces mangrovisoli</name>
    <dbReference type="NCBI Taxonomy" id="1428628"/>
    <lineage>
        <taxon>Bacteria</taxon>
        <taxon>Bacillati</taxon>
        <taxon>Actinomycetota</taxon>
        <taxon>Actinomycetes</taxon>
        <taxon>Kitasatosporales</taxon>
        <taxon>Streptomycetaceae</taxon>
        <taxon>Streptomyces</taxon>
    </lineage>
</organism>
<evidence type="ECO:0000313" key="2">
    <source>
        <dbReference type="EMBL" id="OIJ63371.1"/>
    </source>
</evidence>
<reference evidence="2" key="1">
    <citation type="submission" date="2016-10" db="EMBL/GenBank/DDBJ databases">
        <title>Genome sequence of Streptomyces mangrovisoli MUSC 149.</title>
        <authorList>
            <person name="Lee L.-H."/>
            <person name="Ser H.-L."/>
        </authorList>
    </citation>
    <scope>NUCLEOTIDE SEQUENCE [LARGE SCALE GENOMIC DNA]</scope>
    <source>
        <strain evidence="2">MUSC 149</strain>
    </source>
</reference>
<protein>
    <submittedName>
        <fullName evidence="2">Uncharacterized protein</fullName>
    </submittedName>
</protein>
<sequence>MRILTDASSRESASRVVAASSRRLGRRAYPPLAGRGLLAEQAQPFELLVGVGDRSGVRVDHRAAVVHPVLEDGPGEHEPVDMGDGHADGHAAREAAAGDRPVDVQPPLVAAVDGGDDERTPLDHHPQVADEPGVQHGVEVGPLKTALLAQTPMPGELGDGKPLGCHDRQSTDIDRPRPQRWRSSP</sequence>
<feature type="region of interest" description="Disordered" evidence="1">
    <location>
        <begin position="70"/>
        <end position="185"/>
    </location>
</feature>
<dbReference type="Proteomes" id="UP000034196">
    <property type="component" value="Unassembled WGS sequence"/>
</dbReference>
<name>A0A1J4NM39_9ACTN</name>
<evidence type="ECO:0000313" key="3">
    <source>
        <dbReference type="Proteomes" id="UP000034196"/>
    </source>
</evidence>
<feature type="region of interest" description="Disordered" evidence="1">
    <location>
        <begin position="1"/>
        <end position="25"/>
    </location>
</feature>
<evidence type="ECO:0000256" key="1">
    <source>
        <dbReference type="SAM" id="MobiDB-lite"/>
    </source>
</evidence>
<proteinExistence type="predicted"/>
<feature type="compositionally biased region" description="Basic and acidic residues" evidence="1">
    <location>
        <begin position="164"/>
        <end position="177"/>
    </location>
</feature>
<feature type="compositionally biased region" description="Basic and acidic residues" evidence="1">
    <location>
        <begin position="74"/>
        <end position="102"/>
    </location>
</feature>
<gene>
    <name evidence="2" type="ORF">WN71_034510</name>
</gene>
<feature type="compositionally biased region" description="Basic and acidic residues" evidence="1">
    <location>
        <begin position="117"/>
        <end position="128"/>
    </location>
</feature>
<dbReference type="AlphaFoldDB" id="A0A1J4NM39"/>
<comment type="caution">
    <text evidence="2">The sequence shown here is derived from an EMBL/GenBank/DDBJ whole genome shotgun (WGS) entry which is preliminary data.</text>
</comment>
<dbReference type="EMBL" id="LAVA02000106">
    <property type="protein sequence ID" value="OIJ63371.1"/>
    <property type="molecule type" value="Genomic_DNA"/>
</dbReference>
<accession>A0A1J4NM39</accession>
<keyword evidence="3" id="KW-1185">Reference proteome</keyword>